<dbReference type="AlphaFoldDB" id="A0A2S2NCB1"/>
<keyword evidence="2 5" id="KW-0812">Transmembrane</keyword>
<evidence type="ECO:0000259" key="6">
    <source>
        <dbReference type="Pfam" id="PF06271"/>
    </source>
</evidence>
<sequence>MTSSANKSSSKDSNNSKLSSKEIREEYFNQLRSWLNTVNSYQCYYNKLQQECLQKNYHQVLKNSNEVPKVVPNAIPETPSVNQFVGIRCRVPSLWKRFGAEFIDFLILSIVKFIIAYFLVDSILELDFTKYNSIFTREEVDYTTAVEMTSELLFIEVAHRIIVCLYEVCCLQGNTIFQSGATVGKALLDISVVRADKLFCIRGQQADVIALIPGGDIGWKRATLRSITKNLFFAFLFPLPFITAAANQNRCAYDVLCGTMVVEVIQPLRCEQSELIPIG</sequence>
<comment type="subcellular location">
    <subcellularLocation>
        <location evidence="1">Membrane</location>
        <topology evidence="1">Multi-pass membrane protein</topology>
    </subcellularLocation>
</comment>
<feature type="domain" description="RDD" evidence="6">
    <location>
        <begin position="91"/>
        <end position="196"/>
    </location>
</feature>
<feature type="transmembrane region" description="Helical" evidence="5">
    <location>
        <begin position="98"/>
        <end position="120"/>
    </location>
</feature>
<organism evidence="7">
    <name type="scientific">Schizaphis graminum</name>
    <name type="common">Green bug aphid</name>
    <dbReference type="NCBI Taxonomy" id="13262"/>
    <lineage>
        <taxon>Eukaryota</taxon>
        <taxon>Metazoa</taxon>
        <taxon>Ecdysozoa</taxon>
        <taxon>Arthropoda</taxon>
        <taxon>Hexapoda</taxon>
        <taxon>Insecta</taxon>
        <taxon>Pterygota</taxon>
        <taxon>Neoptera</taxon>
        <taxon>Paraneoptera</taxon>
        <taxon>Hemiptera</taxon>
        <taxon>Sternorrhyncha</taxon>
        <taxon>Aphidomorpha</taxon>
        <taxon>Aphidoidea</taxon>
        <taxon>Aphididae</taxon>
        <taxon>Aphidini</taxon>
        <taxon>Schizaphis</taxon>
    </lineage>
</organism>
<keyword evidence="4 5" id="KW-0472">Membrane</keyword>
<dbReference type="Pfam" id="PF06271">
    <property type="entry name" value="RDD"/>
    <property type="match status" value="1"/>
</dbReference>
<dbReference type="GO" id="GO:0016020">
    <property type="term" value="C:membrane"/>
    <property type="evidence" value="ECO:0007669"/>
    <property type="project" value="UniProtKB-SubCell"/>
</dbReference>
<dbReference type="InterPro" id="IPR039871">
    <property type="entry name" value="FAM8A1"/>
</dbReference>
<reference evidence="7" key="1">
    <citation type="submission" date="2018-04" db="EMBL/GenBank/DDBJ databases">
        <title>Transcriptome of Schizaphis graminum biotype I.</title>
        <authorList>
            <person name="Scully E.D."/>
            <person name="Geib S.M."/>
            <person name="Palmer N.A."/>
            <person name="Koch K."/>
            <person name="Bradshaw J."/>
            <person name="Heng-Moss T."/>
            <person name="Sarath G."/>
        </authorList>
    </citation>
    <scope>NUCLEOTIDE SEQUENCE</scope>
</reference>
<dbReference type="PANTHER" id="PTHR13659">
    <property type="entry name" value="AUTOSOMAL HIGHLY CONSERVED PROTEIN"/>
    <property type="match status" value="1"/>
</dbReference>
<evidence type="ECO:0000256" key="3">
    <source>
        <dbReference type="ARBA" id="ARBA00022989"/>
    </source>
</evidence>
<accession>A0A2S2NCB1</accession>
<protein>
    <recommendedName>
        <fullName evidence="6">RDD domain-containing protein</fullName>
    </recommendedName>
</protein>
<gene>
    <name evidence="7" type="ORF">g.64622</name>
</gene>
<evidence type="ECO:0000313" key="7">
    <source>
        <dbReference type="EMBL" id="MBY14416.1"/>
    </source>
</evidence>
<evidence type="ECO:0000256" key="5">
    <source>
        <dbReference type="SAM" id="Phobius"/>
    </source>
</evidence>
<dbReference type="EMBL" id="GGMR01001797">
    <property type="protein sequence ID" value="MBY14416.1"/>
    <property type="molecule type" value="Transcribed_RNA"/>
</dbReference>
<keyword evidence="3 5" id="KW-1133">Transmembrane helix</keyword>
<evidence type="ECO:0000256" key="2">
    <source>
        <dbReference type="ARBA" id="ARBA00022692"/>
    </source>
</evidence>
<evidence type="ECO:0000256" key="4">
    <source>
        <dbReference type="ARBA" id="ARBA00023136"/>
    </source>
</evidence>
<name>A0A2S2NCB1_SCHGA</name>
<evidence type="ECO:0000256" key="1">
    <source>
        <dbReference type="ARBA" id="ARBA00004141"/>
    </source>
</evidence>
<dbReference type="PANTHER" id="PTHR13659:SF5">
    <property type="entry name" value="PROTEIN FAM8A1"/>
    <property type="match status" value="1"/>
</dbReference>
<dbReference type="InterPro" id="IPR010432">
    <property type="entry name" value="RDD"/>
</dbReference>
<proteinExistence type="predicted"/>